<proteinExistence type="inferred from homology"/>
<dbReference type="Proteomes" id="UP000678513">
    <property type="component" value="Chromosome"/>
</dbReference>
<dbReference type="SUPFAM" id="SSF54518">
    <property type="entry name" value="Tubby C-terminal domain-like"/>
    <property type="match status" value="1"/>
</dbReference>
<evidence type="ECO:0000256" key="1">
    <source>
        <dbReference type="ARBA" id="ARBA00005437"/>
    </source>
</evidence>
<evidence type="ECO:0000313" key="3">
    <source>
        <dbReference type="Proteomes" id="UP000678513"/>
    </source>
</evidence>
<dbReference type="InterPro" id="IPR007612">
    <property type="entry name" value="LOR"/>
</dbReference>
<reference evidence="2 3" key="1">
    <citation type="submission" date="2021-03" db="EMBL/GenBank/DDBJ databases">
        <title>Human Oral Microbial Genomes.</title>
        <authorList>
            <person name="Johnston C.D."/>
            <person name="Chen T."/>
            <person name="Dewhirst F.E."/>
        </authorList>
    </citation>
    <scope>NUCLEOTIDE SEQUENCE [LARGE SCALE GENOMIC DNA]</scope>
    <source>
        <strain evidence="2 3">DSMZ 100122</strain>
    </source>
</reference>
<dbReference type="EMBL" id="CP072384">
    <property type="protein sequence ID" value="QUC08089.1"/>
    <property type="molecule type" value="Genomic_DNA"/>
</dbReference>
<dbReference type="Pfam" id="PF04525">
    <property type="entry name" value="LOR"/>
    <property type="match status" value="1"/>
</dbReference>
<dbReference type="InterPro" id="IPR038595">
    <property type="entry name" value="LOR_sf"/>
</dbReference>
<protein>
    <submittedName>
        <fullName evidence="2">LURP-one-related family protein</fullName>
    </submittedName>
</protein>
<name>A0ABX7Y5E4_9ACTN</name>
<dbReference type="Gene3D" id="2.40.160.200">
    <property type="entry name" value="LURP1-related"/>
    <property type="match status" value="1"/>
</dbReference>
<dbReference type="RefSeq" id="WP_212323583.1">
    <property type="nucleotide sequence ID" value="NZ_AP024463.1"/>
</dbReference>
<evidence type="ECO:0000313" key="2">
    <source>
        <dbReference type="EMBL" id="QUC08089.1"/>
    </source>
</evidence>
<organism evidence="2 3">
    <name type="scientific">Arachnia rubra</name>
    <dbReference type="NCBI Taxonomy" id="1547448"/>
    <lineage>
        <taxon>Bacteria</taxon>
        <taxon>Bacillati</taxon>
        <taxon>Actinomycetota</taxon>
        <taxon>Actinomycetes</taxon>
        <taxon>Propionibacteriales</taxon>
        <taxon>Propionibacteriaceae</taxon>
        <taxon>Arachnia</taxon>
    </lineage>
</organism>
<sequence length="196" mass="21379">MVKSTSLLNHDLLVVQQTRAGASTEFNIEDAQGALIGLISCTQKSGVRQFFGGAREFDLLEADGTRLAHLSDDRKIWRDTYTLLRADGSQLATVSKQAKLFSRRITTTLTTGEELLVESKGSFSDRELNITSNRSGNVVAQASRERVGFAEALRGHDRYVLHVPSLSPELRLAILGTVVALDMMRAKEEAAAASSN</sequence>
<dbReference type="InterPro" id="IPR025659">
    <property type="entry name" value="Tubby-like_C"/>
</dbReference>
<keyword evidence="3" id="KW-1185">Reference proteome</keyword>
<accession>A0ABX7Y5E4</accession>
<gene>
    <name evidence="2" type="ORF">J5A65_14475</name>
</gene>
<comment type="similarity">
    <text evidence="1">Belongs to the LOR family.</text>
</comment>